<dbReference type="AlphaFoldDB" id="A0A834DLA4"/>
<sequence>MHSFYSETQIPVLCCLKGSFVLLGPLPRVTGASPGVVSPGRQRWHPAARYGGGNPPLASFVENTTVHPLFLTAPELNFKDYLFRILQTSVHLIFMVLAPPRWLMGGESVRILCGGLQVALPSRDGHLKYG</sequence>
<protein>
    <submittedName>
        <fullName evidence="1">Uncharacterized protein</fullName>
    </submittedName>
</protein>
<proteinExistence type="predicted"/>
<comment type="caution">
    <text evidence="1">The sequence shown here is derived from an EMBL/GenBank/DDBJ whole genome shotgun (WGS) entry which is preliminary data.</text>
</comment>
<reference evidence="1 2" key="1">
    <citation type="journal article" date="2020" name="Nature">
        <title>Six reference-quality genomes reveal evolution of bat adaptations.</title>
        <authorList>
            <person name="Jebb D."/>
            <person name="Huang Z."/>
            <person name="Pippel M."/>
            <person name="Hughes G.M."/>
            <person name="Lavrichenko K."/>
            <person name="Devanna P."/>
            <person name="Winkler S."/>
            <person name="Jermiin L.S."/>
            <person name="Skirmuntt E.C."/>
            <person name="Katzourakis A."/>
            <person name="Burkitt-Gray L."/>
            <person name="Ray D.A."/>
            <person name="Sullivan K.A.M."/>
            <person name="Roscito J.G."/>
            <person name="Kirilenko B.M."/>
            <person name="Davalos L.M."/>
            <person name="Corthals A.P."/>
            <person name="Power M.L."/>
            <person name="Jones G."/>
            <person name="Ransome R.D."/>
            <person name="Dechmann D.K.N."/>
            <person name="Locatelli A.G."/>
            <person name="Puechmaille S.J."/>
            <person name="Fedrigo O."/>
            <person name="Jarvis E.D."/>
            <person name="Hiller M."/>
            <person name="Vernes S.C."/>
            <person name="Myers E.W."/>
            <person name="Teeling E.C."/>
        </authorList>
    </citation>
    <scope>NUCLEOTIDE SEQUENCE [LARGE SCALE GENOMIC DNA]</scope>
    <source>
        <strain evidence="1">Bat1K_MPI-CBG_1</strain>
    </source>
</reference>
<accession>A0A834DLA4</accession>
<evidence type="ECO:0000313" key="2">
    <source>
        <dbReference type="Proteomes" id="UP000664940"/>
    </source>
</evidence>
<gene>
    <name evidence="1" type="ORF">HJG60_008627</name>
</gene>
<name>A0A834DLA4_9CHIR</name>
<evidence type="ECO:0000313" key="1">
    <source>
        <dbReference type="EMBL" id="KAF6084356.1"/>
    </source>
</evidence>
<dbReference type="EMBL" id="JABVXQ010000012">
    <property type="protein sequence ID" value="KAF6084356.1"/>
    <property type="molecule type" value="Genomic_DNA"/>
</dbReference>
<dbReference type="Proteomes" id="UP000664940">
    <property type="component" value="Unassembled WGS sequence"/>
</dbReference>
<organism evidence="1 2">
    <name type="scientific">Phyllostomus discolor</name>
    <name type="common">pale spear-nosed bat</name>
    <dbReference type="NCBI Taxonomy" id="89673"/>
    <lineage>
        <taxon>Eukaryota</taxon>
        <taxon>Metazoa</taxon>
        <taxon>Chordata</taxon>
        <taxon>Craniata</taxon>
        <taxon>Vertebrata</taxon>
        <taxon>Euteleostomi</taxon>
        <taxon>Mammalia</taxon>
        <taxon>Eutheria</taxon>
        <taxon>Laurasiatheria</taxon>
        <taxon>Chiroptera</taxon>
        <taxon>Yangochiroptera</taxon>
        <taxon>Phyllostomidae</taxon>
        <taxon>Phyllostominae</taxon>
        <taxon>Phyllostomus</taxon>
    </lineage>
</organism>